<dbReference type="InterPro" id="IPR000415">
    <property type="entry name" value="Nitroreductase-like"/>
</dbReference>
<protein>
    <submittedName>
        <fullName evidence="1">NAD(P)H nitroreductase</fullName>
    </submittedName>
</protein>
<accession>A0A8J3YKI6</accession>
<dbReference type="SUPFAM" id="SSF55469">
    <property type="entry name" value="FMN-dependent nitroreductase-like"/>
    <property type="match status" value="2"/>
</dbReference>
<dbReference type="InterPro" id="IPR050627">
    <property type="entry name" value="Nitroreductase/BluB"/>
</dbReference>
<dbReference type="EMBL" id="BOPF01000012">
    <property type="protein sequence ID" value="GIJ46876.1"/>
    <property type="molecule type" value="Genomic_DNA"/>
</dbReference>
<dbReference type="PANTHER" id="PTHR23026:SF123">
    <property type="entry name" value="NAD(P)H NITROREDUCTASE RV3131-RELATED"/>
    <property type="match status" value="1"/>
</dbReference>
<proteinExistence type="predicted"/>
<name>A0A8J3YKI6_9ACTN</name>
<dbReference type="RefSeq" id="WP_203900383.1">
    <property type="nucleotide sequence ID" value="NZ_BOPF01000012.1"/>
</dbReference>
<dbReference type="GO" id="GO:0016491">
    <property type="term" value="F:oxidoreductase activity"/>
    <property type="evidence" value="ECO:0007669"/>
    <property type="project" value="InterPro"/>
</dbReference>
<dbReference type="PANTHER" id="PTHR23026">
    <property type="entry name" value="NADPH NITROREDUCTASE"/>
    <property type="match status" value="1"/>
</dbReference>
<organism evidence="1 2">
    <name type="scientific">Virgisporangium aliadipatigenens</name>
    <dbReference type="NCBI Taxonomy" id="741659"/>
    <lineage>
        <taxon>Bacteria</taxon>
        <taxon>Bacillati</taxon>
        <taxon>Actinomycetota</taxon>
        <taxon>Actinomycetes</taxon>
        <taxon>Micromonosporales</taxon>
        <taxon>Micromonosporaceae</taxon>
        <taxon>Virgisporangium</taxon>
    </lineage>
</organism>
<gene>
    <name evidence="1" type="ORF">Val02_37620</name>
</gene>
<evidence type="ECO:0000313" key="1">
    <source>
        <dbReference type="EMBL" id="GIJ46876.1"/>
    </source>
</evidence>
<sequence length="337" mass="35839">MAVHIAGPGVRHDPVQQALTGAAVNALSAPSVFNTQPWRWHIAGDTAELWADRSRQLTTVDPDGRLLLISCGAALHHFRTAFAARGRRAAVERRPDPARPDLLAVLRGGDITEPDPSDVRLLRAMSIRRADRRPFADRPVPLAAFNRVRAVDVPGVHVHTVRPEQVVTLTVAAGHAAARELSDEAYREELRAWRERGENGVGDGVPASSAGPRAGRPVPVRDFAAAAPDAQTLHDAVSDGDRFARYLIVWTDSDGPAAWLAAGEALSEVLLQAASEGLAASPMSDLVEVPASHALVRELLGGIGYPAIAVRVGVPAREGRVGSTLRRSPTAAITVES</sequence>
<dbReference type="AlphaFoldDB" id="A0A8J3YKI6"/>
<evidence type="ECO:0000313" key="2">
    <source>
        <dbReference type="Proteomes" id="UP000619260"/>
    </source>
</evidence>
<reference evidence="1" key="1">
    <citation type="submission" date="2021-01" db="EMBL/GenBank/DDBJ databases">
        <title>Whole genome shotgun sequence of Virgisporangium aliadipatigenens NBRC 105644.</title>
        <authorList>
            <person name="Komaki H."/>
            <person name="Tamura T."/>
        </authorList>
    </citation>
    <scope>NUCLEOTIDE SEQUENCE</scope>
    <source>
        <strain evidence="1">NBRC 105644</strain>
    </source>
</reference>
<dbReference type="Proteomes" id="UP000619260">
    <property type="component" value="Unassembled WGS sequence"/>
</dbReference>
<dbReference type="Gene3D" id="3.40.109.10">
    <property type="entry name" value="NADH Oxidase"/>
    <property type="match status" value="1"/>
</dbReference>
<comment type="caution">
    <text evidence="1">The sequence shown here is derived from an EMBL/GenBank/DDBJ whole genome shotgun (WGS) entry which is preliminary data.</text>
</comment>
<keyword evidence="2" id="KW-1185">Reference proteome</keyword>
<dbReference type="NCBIfam" id="NF047509">
    <property type="entry name" value="Rv3131_FMN_oxido"/>
    <property type="match status" value="1"/>
</dbReference>